<evidence type="ECO:0000313" key="15">
    <source>
        <dbReference type="Proteomes" id="UP001374579"/>
    </source>
</evidence>
<reference evidence="14 15" key="1">
    <citation type="submission" date="2024-02" db="EMBL/GenBank/DDBJ databases">
        <title>Chromosome-scale genome assembly of the rough periwinkle Littorina saxatilis.</title>
        <authorList>
            <person name="De Jode A."/>
            <person name="Faria R."/>
            <person name="Formenti G."/>
            <person name="Sims Y."/>
            <person name="Smith T.P."/>
            <person name="Tracey A."/>
            <person name="Wood J.M.D."/>
            <person name="Zagrodzka Z.B."/>
            <person name="Johannesson K."/>
            <person name="Butlin R.K."/>
            <person name="Leder E.H."/>
        </authorList>
    </citation>
    <scope>NUCLEOTIDE SEQUENCE [LARGE SCALE GENOMIC DNA]</scope>
    <source>
        <strain evidence="14">Snail1</strain>
        <tissue evidence="14">Muscle</tissue>
    </source>
</reference>
<sequence length="502" mass="55449">MTEMATRTLLRIDSRCGWRWRAALPVSYAGLARGQSTTAAAEPQRPEMKTEVPGPKSLQLLKELSAVQESGAVQFFADYERSFGNYIADVDGNLMLDMYTQIASVPLGYNHPRVIQAFKDPKNQAAFVNRPALGLFPSGDHVQRMRQTLMSVAPPGLSNVQTMACGACSVEHGQKAMFMSYQRRKRGGEGPSKEEMESCLKNQAPGAPNLAILSFKDGFHGRTMGALAVTHTKWIHKLDFPAPDWPVADFPKLRYPLDQFTRENEQEERRCLNMVRDLMATWEKKGCPVAGIVSETVQCEGGDNYASASFFQGLQDIAKENGASLMLDEVQTGCGATGKFWAHEHFNLRSPPDVVPFAKKMLTGGFYHSDEQRPTESFRIFNTWVGDPSKMALLEAVLEVIKKDGLVDNSKVIGDYMLNGLLDIQNSFPAILSGVRGLGTLAAVDCPDAATRDKIITLMKNKGVHAGTCGTATLRLRPTLTIQRKHVDIFLDIFRGVLKDLK</sequence>
<accession>A0AAN9BWN8</accession>
<dbReference type="InterPro" id="IPR015422">
    <property type="entry name" value="PyrdxlP-dep_Trfase_small"/>
</dbReference>
<dbReference type="Proteomes" id="UP001374579">
    <property type="component" value="Unassembled WGS sequence"/>
</dbReference>
<dbReference type="GO" id="GO:0047298">
    <property type="term" value="F:(S)-3-amino-2-methylpropionate transaminase activity"/>
    <property type="evidence" value="ECO:0007669"/>
    <property type="project" value="UniProtKB-EC"/>
</dbReference>
<evidence type="ECO:0000256" key="2">
    <source>
        <dbReference type="ARBA" id="ARBA00008954"/>
    </source>
</evidence>
<keyword evidence="6" id="KW-0808">Transferase</keyword>
<evidence type="ECO:0000256" key="10">
    <source>
        <dbReference type="ARBA" id="ARBA00030857"/>
    </source>
</evidence>
<dbReference type="AlphaFoldDB" id="A0AAN9BWN8"/>
<dbReference type="InterPro" id="IPR015424">
    <property type="entry name" value="PyrdxlP-dep_Trfase"/>
</dbReference>
<evidence type="ECO:0000256" key="7">
    <source>
        <dbReference type="ARBA" id="ARBA00022898"/>
    </source>
</evidence>
<dbReference type="PANTHER" id="PTHR43206:SF1">
    <property type="entry name" value="4-AMINOBUTYRATE AMINOTRANSFERASE, MITOCHONDRIAL"/>
    <property type="match status" value="1"/>
</dbReference>
<gene>
    <name evidence="14" type="ORF">V1264_012140</name>
</gene>
<evidence type="ECO:0000256" key="3">
    <source>
        <dbReference type="ARBA" id="ARBA00012876"/>
    </source>
</evidence>
<evidence type="ECO:0000256" key="13">
    <source>
        <dbReference type="RuleBase" id="RU003560"/>
    </source>
</evidence>
<comment type="caution">
    <text evidence="14">The sequence shown here is derived from an EMBL/GenBank/DDBJ whole genome shotgun (WGS) entry which is preliminary data.</text>
</comment>
<dbReference type="GO" id="GO:0030170">
    <property type="term" value="F:pyridoxal phosphate binding"/>
    <property type="evidence" value="ECO:0007669"/>
    <property type="project" value="InterPro"/>
</dbReference>
<comment type="cofactor">
    <cofactor evidence="1">
        <name>pyridoxal 5'-phosphate</name>
        <dbReference type="ChEBI" id="CHEBI:597326"/>
    </cofactor>
</comment>
<comment type="similarity">
    <text evidence="2 13">Belongs to the class-III pyridoxal-phosphate-dependent aminotransferase family.</text>
</comment>
<evidence type="ECO:0000256" key="6">
    <source>
        <dbReference type="ARBA" id="ARBA00022679"/>
    </source>
</evidence>
<dbReference type="PROSITE" id="PS00600">
    <property type="entry name" value="AA_TRANSFER_CLASS_3"/>
    <property type="match status" value="1"/>
</dbReference>
<name>A0AAN9BWN8_9CAEN</name>
<dbReference type="EMBL" id="JBAMIC010000002">
    <property type="protein sequence ID" value="KAK7112738.1"/>
    <property type="molecule type" value="Genomic_DNA"/>
</dbReference>
<dbReference type="InterPro" id="IPR049704">
    <property type="entry name" value="Aminotrans_3_PPA_site"/>
</dbReference>
<evidence type="ECO:0000313" key="14">
    <source>
        <dbReference type="EMBL" id="KAK7112738.1"/>
    </source>
</evidence>
<protein>
    <recommendedName>
        <fullName evidence="10">(S)-3-amino-2-methylpropionate transaminase</fullName>
        <ecNumber evidence="4">2.6.1.19</ecNumber>
        <ecNumber evidence="3">2.6.1.22</ecNumber>
    </recommendedName>
    <alternativeName>
        <fullName evidence="11">GABA aminotransferase</fullName>
    </alternativeName>
    <alternativeName>
        <fullName evidence="9">Gamma-amino-N-butyrate transaminase</fullName>
    </alternativeName>
    <alternativeName>
        <fullName evidence="8">L-AIBAT</fullName>
    </alternativeName>
</protein>
<dbReference type="SUPFAM" id="SSF53383">
    <property type="entry name" value="PLP-dependent transferases"/>
    <property type="match status" value="1"/>
</dbReference>
<keyword evidence="7 13" id="KW-0663">Pyridoxal phosphate</keyword>
<dbReference type="CDD" id="cd00610">
    <property type="entry name" value="OAT_like"/>
    <property type="match status" value="1"/>
</dbReference>
<keyword evidence="15" id="KW-1185">Reference proteome</keyword>
<evidence type="ECO:0000256" key="5">
    <source>
        <dbReference type="ARBA" id="ARBA00022576"/>
    </source>
</evidence>
<organism evidence="14 15">
    <name type="scientific">Littorina saxatilis</name>
    <dbReference type="NCBI Taxonomy" id="31220"/>
    <lineage>
        <taxon>Eukaryota</taxon>
        <taxon>Metazoa</taxon>
        <taxon>Spiralia</taxon>
        <taxon>Lophotrochozoa</taxon>
        <taxon>Mollusca</taxon>
        <taxon>Gastropoda</taxon>
        <taxon>Caenogastropoda</taxon>
        <taxon>Littorinimorpha</taxon>
        <taxon>Littorinoidea</taxon>
        <taxon>Littorinidae</taxon>
        <taxon>Littorina</taxon>
    </lineage>
</organism>
<dbReference type="PANTHER" id="PTHR43206">
    <property type="entry name" value="AMINOTRANSFERASE"/>
    <property type="match status" value="1"/>
</dbReference>
<evidence type="ECO:0000256" key="8">
    <source>
        <dbReference type="ARBA" id="ARBA00029760"/>
    </source>
</evidence>
<dbReference type="Pfam" id="PF00202">
    <property type="entry name" value="Aminotran_3"/>
    <property type="match status" value="1"/>
</dbReference>
<evidence type="ECO:0000256" key="11">
    <source>
        <dbReference type="ARBA" id="ARBA00031787"/>
    </source>
</evidence>
<evidence type="ECO:0000256" key="1">
    <source>
        <dbReference type="ARBA" id="ARBA00001933"/>
    </source>
</evidence>
<proteinExistence type="inferred from homology"/>
<comment type="catalytic activity">
    <reaction evidence="12">
        <text>4-aminobutanoate + 2-oxoglutarate = succinate semialdehyde + L-glutamate</text>
        <dbReference type="Rhea" id="RHEA:23352"/>
        <dbReference type="ChEBI" id="CHEBI:16810"/>
        <dbReference type="ChEBI" id="CHEBI:29985"/>
        <dbReference type="ChEBI" id="CHEBI:57706"/>
        <dbReference type="ChEBI" id="CHEBI:59888"/>
        <dbReference type="EC" id="2.6.1.19"/>
    </reaction>
</comment>
<evidence type="ECO:0000256" key="9">
    <source>
        <dbReference type="ARBA" id="ARBA00030204"/>
    </source>
</evidence>
<dbReference type="InterPro" id="IPR015421">
    <property type="entry name" value="PyrdxlP-dep_Trfase_major"/>
</dbReference>
<keyword evidence="5" id="KW-0032">Aminotransferase</keyword>
<dbReference type="EC" id="2.6.1.19" evidence="4"/>
<dbReference type="InterPro" id="IPR005814">
    <property type="entry name" value="Aminotrans_3"/>
</dbReference>
<evidence type="ECO:0000256" key="12">
    <source>
        <dbReference type="ARBA" id="ARBA00048021"/>
    </source>
</evidence>
<dbReference type="FunFam" id="3.40.640.10:FF:000073">
    <property type="entry name" value="Probable 4-aminobutyrate aminotransferase"/>
    <property type="match status" value="1"/>
</dbReference>
<dbReference type="EC" id="2.6.1.22" evidence="3"/>
<dbReference type="GO" id="GO:0034386">
    <property type="term" value="F:4-aminobutyrate:2-oxoglutarate transaminase activity"/>
    <property type="evidence" value="ECO:0007669"/>
    <property type="project" value="UniProtKB-EC"/>
</dbReference>
<evidence type="ECO:0000256" key="4">
    <source>
        <dbReference type="ARBA" id="ARBA00012912"/>
    </source>
</evidence>
<dbReference type="Gene3D" id="3.90.1150.10">
    <property type="entry name" value="Aspartate Aminotransferase, domain 1"/>
    <property type="match status" value="1"/>
</dbReference>
<dbReference type="NCBIfam" id="TIGR00699">
    <property type="entry name" value="GABAtrns_euk"/>
    <property type="match status" value="1"/>
</dbReference>
<dbReference type="GO" id="GO:0005739">
    <property type="term" value="C:mitochondrion"/>
    <property type="evidence" value="ECO:0007669"/>
    <property type="project" value="TreeGrafter"/>
</dbReference>
<dbReference type="GO" id="GO:0009450">
    <property type="term" value="P:gamma-aminobutyric acid catabolic process"/>
    <property type="evidence" value="ECO:0007669"/>
    <property type="project" value="TreeGrafter"/>
</dbReference>
<dbReference type="InterPro" id="IPR004631">
    <property type="entry name" value="4NH2But_aminotransferase_euk"/>
</dbReference>
<dbReference type="Gene3D" id="3.40.640.10">
    <property type="entry name" value="Type I PLP-dependent aspartate aminotransferase-like (Major domain)"/>
    <property type="match status" value="1"/>
</dbReference>
<dbReference type="PIRSF" id="PIRSF000521">
    <property type="entry name" value="Transaminase_4ab_Lys_Orn"/>
    <property type="match status" value="1"/>
</dbReference>